<organism evidence="1 2">
    <name type="scientific">Saccharothrix australiensis</name>
    <dbReference type="NCBI Taxonomy" id="2072"/>
    <lineage>
        <taxon>Bacteria</taxon>
        <taxon>Bacillati</taxon>
        <taxon>Actinomycetota</taxon>
        <taxon>Actinomycetes</taxon>
        <taxon>Pseudonocardiales</taxon>
        <taxon>Pseudonocardiaceae</taxon>
        <taxon>Saccharothrix</taxon>
    </lineage>
</organism>
<gene>
    <name evidence="1" type="ORF">C8E97_2770</name>
</gene>
<keyword evidence="2" id="KW-1185">Reference proteome</keyword>
<proteinExistence type="predicted"/>
<name>A0A495VZI4_9PSEU</name>
<evidence type="ECO:0000313" key="1">
    <source>
        <dbReference type="EMBL" id="RKT54157.1"/>
    </source>
</evidence>
<accession>A0A495VZI4</accession>
<reference evidence="1 2" key="1">
    <citation type="submission" date="2018-10" db="EMBL/GenBank/DDBJ databases">
        <title>Sequencing the genomes of 1000 actinobacteria strains.</title>
        <authorList>
            <person name="Klenk H.-P."/>
        </authorList>
    </citation>
    <scope>NUCLEOTIDE SEQUENCE [LARGE SCALE GENOMIC DNA]</scope>
    <source>
        <strain evidence="1 2">DSM 43800</strain>
    </source>
</reference>
<dbReference type="EMBL" id="RBXO01000001">
    <property type="protein sequence ID" value="RKT54157.1"/>
    <property type="molecule type" value="Genomic_DNA"/>
</dbReference>
<sequence>MPAEVTGDSPVLECLFTSGATAWFTLEAAGGGVLAGQLLCGPAELVQPHGPPDSRASVSHYVLACRHLLEAVTSAGRLGPESFSHWVRRRGLCGDDGRPLSLHRHRLRARFEVMRDHRSWFNSPRATIDANHTARVEGEHYLSDLAGGEAGEAVLVRVVWVFAAVTARWAWASMAKVMWRYQAS</sequence>
<protein>
    <submittedName>
        <fullName evidence="1">Uncharacterized protein</fullName>
    </submittedName>
</protein>
<dbReference type="Proteomes" id="UP000282084">
    <property type="component" value="Unassembled WGS sequence"/>
</dbReference>
<evidence type="ECO:0000313" key="2">
    <source>
        <dbReference type="Proteomes" id="UP000282084"/>
    </source>
</evidence>
<comment type="caution">
    <text evidence="1">The sequence shown here is derived from an EMBL/GenBank/DDBJ whole genome shotgun (WGS) entry which is preliminary data.</text>
</comment>
<dbReference type="OrthoDB" id="4308266at2"/>
<dbReference type="AlphaFoldDB" id="A0A495VZI4"/>